<comment type="caution">
    <text evidence="2">The sequence shown here is derived from an EMBL/GenBank/DDBJ whole genome shotgun (WGS) entry which is preliminary data.</text>
</comment>
<dbReference type="PANTHER" id="PTHR33116:SF75">
    <property type="entry name" value="RIBONUCLEASE H PROTEIN"/>
    <property type="match status" value="1"/>
</dbReference>
<feature type="transmembrane region" description="Helical" evidence="1">
    <location>
        <begin position="138"/>
        <end position="163"/>
    </location>
</feature>
<proteinExistence type="predicted"/>
<sequence>MGFGMDWMVNGVCFNGESGYSRHSRSYFGSNDFTLQLADDTILFLKADKNVVEHMKFIFRCFEILSSLSFNFKKSCIVGFGVNEEILYRMAAICKCKIGALPFSYLGIPLGMNLRRLATWDVVVERFRKKSSGWKCRTLSWATRIVLVNAVLSTLPIYFMSIFQAPVMICRLKEKGGADMVNLTIKNKALLAKWRWHLAVEKEALWRKVVLVKGIVENSIEARVAKWMGNKDFRWKIGNGKSTMFWPLLDRELGIFSRLTERVKSVVLVPDLEDRLIWAHDNKGEFSVNKLTNLLIEGERDDINFAFDKIWKLKVPSKLIAIAATCWSIWLARNEMVFERKVLSMDTLIFHSKMRALLWVRAAFDECMVQEGLWWLSSSKCRCDSKPVTLGWHYPPHGWLKFNVSRMEIEEAMGCGESAELGAIFTALDVIIEIGSRGTRLIIFEIRSLVAYNWLLNKYRRPWSQQTTFANMEMRLACVGEVALSKAKQHSNEMVETLATTGIVTARF</sequence>
<keyword evidence="3" id="KW-1185">Reference proteome</keyword>
<name>A0A7J9KVD6_GOSSC</name>
<evidence type="ECO:0000313" key="2">
    <source>
        <dbReference type="EMBL" id="MBA0850388.1"/>
    </source>
</evidence>
<protein>
    <recommendedName>
        <fullName evidence="4">Reverse transcriptase domain-containing protein</fullName>
    </recommendedName>
</protein>
<dbReference type="PANTHER" id="PTHR33116">
    <property type="entry name" value="REVERSE TRANSCRIPTASE ZINC-BINDING DOMAIN-CONTAINING PROTEIN-RELATED-RELATED"/>
    <property type="match status" value="1"/>
</dbReference>
<gene>
    <name evidence="2" type="ORF">Goshw_028965</name>
</gene>
<keyword evidence="1" id="KW-0472">Membrane</keyword>
<dbReference type="EMBL" id="JABFAF010000002">
    <property type="protein sequence ID" value="MBA0850388.1"/>
    <property type="molecule type" value="Genomic_DNA"/>
</dbReference>
<keyword evidence="1" id="KW-0812">Transmembrane</keyword>
<dbReference type="Proteomes" id="UP000593576">
    <property type="component" value="Unassembled WGS sequence"/>
</dbReference>
<organism evidence="2 3">
    <name type="scientific">Gossypium schwendimanii</name>
    <name type="common">Cotton</name>
    <dbReference type="NCBI Taxonomy" id="34291"/>
    <lineage>
        <taxon>Eukaryota</taxon>
        <taxon>Viridiplantae</taxon>
        <taxon>Streptophyta</taxon>
        <taxon>Embryophyta</taxon>
        <taxon>Tracheophyta</taxon>
        <taxon>Spermatophyta</taxon>
        <taxon>Magnoliopsida</taxon>
        <taxon>eudicotyledons</taxon>
        <taxon>Gunneridae</taxon>
        <taxon>Pentapetalae</taxon>
        <taxon>rosids</taxon>
        <taxon>malvids</taxon>
        <taxon>Malvales</taxon>
        <taxon>Malvaceae</taxon>
        <taxon>Malvoideae</taxon>
        <taxon>Gossypium</taxon>
    </lineage>
</organism>
<evidence type="ECO:0008006" key="4">
    <source>
        <dbReference type="Google" id="ProtNLM"/>
    </source>
</evidence>
<dbReference type="OrthoDB" id="994369at2759"/>
<keyword evidence="1" id="KW-1133">Transmembrane helix</keyword>
<evidence type="ECO:0000313" key="3">
    <source>
        <dbReference type="Proteomes" id="UP000593576"/>
    </source>
</evidence>
<dbReference type="AlphaFoldDB" id="A0A7J9KVD6"/>
<accession>A0A7J9KVD6</accession>
<evidence type="ECO:0000256" key="1">
    <source>
        <dbReference type="SAM" id="Phobius"/>
    </source>
</evidence>
<reference evidence="2 3" key="1">
    <citation type="journal article" date="2019" name="Genome Biol. Evol.">
        <title>Insights into the evolution of the New World diploid cottons (Gossypium, subgenus Houzingenia) based on genome sequencing.</title>
        <authorList>
            <person name="Grover C.E."/>
            <person name="Arick M.A. 2nd"/>
            <person name="Thrash A."/>
            <person name="Conover J.L."/>
            <person name="Sanders W.S."/>
            <person name="Peterson D.G."/>
            <person name="Frelichowski J.E."/>
            <person name="Scheffler J.A."/>
            <person name="Scheffler B.E."/>
            <person name="Wendel J.F."/>
        </authorList>
    </citation>
    <scope>NUCLEOTIDE SEQUENCE [LARGE SCALE GENOMIC DNA]</scope>
    <source>
        <strain evidence="2">1</strain>
        <tissue evidence="2">Leaf</tissue>
    </source>
</reference>